<feature type="transmembrane region" description="Helical" evidence="1">
    <location>
        <begin position="78"/>
        <end position="98"/>
    </location>
</feature>
<sequence>MKPASVKKFDMLYLGSVAVGLVGVALNYGNIVDAANAEMAAQGLEATMGGGVIVVSLLFGVVISLALWFLVSVLRIEMVKWIIALFTGWSVVSYIVSFDSRMDLSIISGLVSTVMTVAAIYFLFRPDAKAWFAEKRGA</sequence>
<protein>
    <submittedName>
        <fullName evidence="2">Uncharacterized protein</fullName>
    </submittedName>
</protein>
<feature type="transmembrane region" description="Helical" evidence="1">
    <location>
        <begin position="51"/>
        <end position="71"/>
    </location>
</feature>
<proteinExistence type="predicted"/>
<evidence type="ECO:0000313" key="2">
    <source>
        <dbReference type="EMBL" id="QPC98761.1"/>
    </source>
</evidence>
<dbReference type="KEGG" id="qso:IRL76_13125"/>
<evidence type="ECO:0000313" key="3">
    <source>
        <dbReference type="Proteomes" id="UP000594459"/>
    </source>
</evidence>
<organism evidence="2 3">
    <name type="scientific">Qipengyuania soli</name>
    <dbReference type="NCBI Taxonomy" id="2782568"/>
    <lineage>
        <taxon>Bacteria</taxon>
        <taxon>Pseudomonadati</taxon>
        <taxon>Pseudomonadota</taxon>
        <taxon>Alphaproteobacteria</taxon>
        <taxon>Sphingomonadales</taxon>
        <taxon>Erythrobacteraceae</taxon>
        <taxon>Qipengyuania</taxon>
    </lineage>
</organism>
<feature type="transmembrane region" description="Helical" evidence="1">
    <location>
        <begin position="104"/>
        <end position="124"/>
    </location>
</feature>
<keyword evidence="1" id="KW-0472">Membrane</keyword>
<dbReference type="RefSeq" id="WP_200981765.1">
    <property type="nucleotide sequence ID" value="NZ_CP064654.1"/>
</dbReference>
<dbReference type="Proteomes" id="UP000594459">
    <property type="component" value="Chromosome"/>
</dbReference>
<keyword evidence="1" id="KW-0812">Transmembrane</keyword>
<feature type="transmembrane region" description="Helical" evidence="1">
    <location>
        <begin position="12"/>
        <end position="31"/>
    </location>
</feature>
<reference evidence="2 3" key="1">
    <citation type="submission" date="2020-11" db="EMBL/GenBank/DDBJ databases">
        <title>The genome sequence of Erythrobacter sp. 6D36.</title>
        <authorList>
            <person name="Liu Y."/>
        </authorList>
    </citation>
    <scope>NUCLEOTIDE SEQUENCE [LARGE SCALE GENOMIC DNA]</scope>
    <source>
        <strain evidence="2 3">6D36</strain>
    </source>
</reference>
<gene>
    <name evidence="2" type="ORF">IRL76_13125</name>
</gene>
<dbReference type="AlphaFoldDB" id="A0A7S8IVF7"/>
<keyword evidence="1" id="KW-1133">Transmembrane helix</keyword>
<dbReference type="EMBL" id="CP064654">
    <property type="protein sequence ID" value="QPC98761.1"/>
    <property type="molecule type" value="Genomic_DNA"/>
</dbReference>
<name>A0A7S8IVF7_9SPHN</name>
<evidence type="ECO:0000256" key="1">
    <source>
        <dbReference type="SAM" id="Phobius"/>
    </source>
</evidence>
<accession>A0A7S8IVF7</accession>
<keyword evidence="3" id="KW-1185">Reference proteome</keyword>